<evidence type="ECO:0000313" key="3">
    <source>
        <dbReference type="Proteomes" id="UP000739538"/>
    </source>
</evidence>
<feature type="signal peptide" evidence="1">
    <location>
        <begin position="1"/>
        <end position="24"/>
    </location>
</feature>
<name>A0A956NJI7_UNCEI</name>
<dbReference type="Proteomes" id="UP000739538">
    <property type="component" value="Unassembled WGS sequence"/>
</dbReference>
<evidence type="ECO:0000256" key="1">
    <source>
        <dbReference type="SAM" id="SignalP"/>
    </source>
</evidence>
<comment type="caution">
    <text evidence="2">The sequence shown here is derived from an EMBL/GenBank/DDBJ whole genome shotgun (WGS) entry which is preliminary data.</text>
</comment>
<keyword evidence="1" id="KW-0732">Signal</keyword>
<proteinExistence type="predicted"/>
<gene>
    <name evidence="2" type="ORF">KDA27_28470</name>
</gene>
<reference evidence="2" key="1">
    <citation type="submission" date="2020-04" db="EMBL/GenBank/DDBJ databases">
        <authorList>
            <person name="Zhang T."/>
        </authorList>
    </citation>
    <scope>NUCLEOTIDE SEQUENCE</scope>
    <source>
        <strain evidence="2">HKST-UBA02</strain>
    </source>
</reference>
<feature type="chain" id="PRO_5036866238" evidence="1">
    <location>
        <begin position="25"/>
        <end position="211"/>
    </location>
</feature>
<protein>
    <submittedName>
        <fullName evidence="2">Uncharacterized protein</fullName>
    </submittedName>
</protein>
<evidence type="ECO:0000313" key="2">
    <source>
        <dbReference type="EMBL" id="MCA9759766.1"/>
    </source>
</evidence>
<organism evidence="2 3">
    <name type="scientific">Eiseniibacteriota bacterium</name>
    <dbReference type="NCBI Taxonomy" id="2212470"/>
    <lineage>
        <taxon>Bacteria</taxon>
        <taxon>Candidatus Eiseniibacteriota</taxon>
    </lineage>
</organism>
<dbReference type="AlphaFoldDB" id="A0A956NJI7"/>
<dbReference type="EMBL" id="JAGQHS010000479">
    <property type="protein sequence ID" value="MCA9759766.1"/>
    <property type="molecule type" value="Genomic_DNA"/>
</dbReference>
<feature type="non-terminal residue" evidence="2">
    <location>
        <position position="211"/>
    </location>
</feature>
<reference evidence="2" key="2">
    <citation type="journal article" date="2021" name="Microbiome">
        <title>Successional dynamics and alternative stable states in a saline activated sludge microbial community over 9 years.</title>
        <authorList>
            <person name="Wang Y."/>
            <person name="Ye J."/>
            <person name="Ju F."/>
            <person name="Liu L."/>
            <person name="Boyd J.A."/>
            <person name="Deng Y."/>
            <person name="Parks D.H."/>
            <person name="Jiang X."/>
            <person name="Yin X."/>
            <person name="Woodcroft B.J."/>
            <person name="Tyson G.W."/>
            <person name="Hugenholtz P."/>
            <person name="Polz M.F."/>
            <person name="Zhang T."/>
        </authorList>
    </citation>
    <scope>NUCLEOTIDE SEQUENCE</scope>
    <source>
        <strain evidence="2">HKST-UBA02</strain>
    </source>
</reference>
<accession>A0A956NJI7</accession>
<sequence length="211" mass="22589">MSMKPHISSLCFLLALLLPCAASAYVPAMGALEQDESLIETTQTSDKILEGTIVSAVSADRGPKGGIRFTMSVSEVLLDVRRQVGASVEFVWIPNAETRSPQVGERWVVFLWECDDVPMIRSSLLSGRVVGSMLSNGWLGATDLSSFKTKVESAAAPCSAFYQVAHADLICRASIVASNLSAEPRANLRTGTVTARVVETLYGSWSGSWSG</sequence>